<reference evidence="1" key="1">
    <citation type="submission" date="2023-07" db="EMBL/GenBank/DDBJ databases">
        <title>Black Yeasts Isolated from many extreme environments.</title>
        <authorList>
            <person name="Coleine C."/>
            <person name="Stajich J.E."/>
            <person name="Selbmann L."/>
        </authorList>
    </citation>
    <scope>NUCLEOTIDE SEQUENCE</scope>
    <source>
        <strain evidence="1">CCFEE 5714</strain>
    </source>
</reference>
<evidence type="ECO:0000313" key="2">
    <source>
        <dbReference type="Proteomes" id="UP001281147"/>
    </source>
</evidence>
<name>A0ACC3NCY8_9PEZI</name>
<sequence>MAAASKVLSTFELVEDILLRSTPFEMIVASAVCQYWREVVEGSKRIRNLLLNSLTPQLRQTWERRPFGANVALDPWLFMTKTGANTRLFVLRIPAQRIEGFILASKKQGSRLRVLDSAYEKTFCTKGDIIPNLSWKDENGKIVCTATCNGHRNPYDALGQYLLVFYSHLYGTQLTQP</sequence>
<dbReference type="Proteomes" id="UP001281147">
    <property type="component" value="Unassembled WGS sequence"/>
</dbReference>
<proteinExistence type="predicted"/>
<comment type="caution">
    <text evidence="1">The sequence shown here is derived from an EMBL/GenBank/DDBJ whole genome shotgun (WGS) entry which is preliminary data.</text>
</comment>
<gene>
    <name evidence="1" type="ORF">LTR37_007629</name>
</gene>
<organism evidence="1 2">
    <name type="scientific">Vermiconidia calcicola</name>
    <dbReference type="NCBI Taxonomy" id="1690605"/>
    <lineage>
        <taxon>Eukaryota</taxon>
        <taxon>Fungi</taxon>
        <taxon>Dikarya</taxon>
        <taxon>Ascomycota</taxon>
        <taxon>Pezizomycotina</taxon>
        <taxon>Dothideomycetes</taxon>
        <taxon>Dothideomycetidae</taxon>
        <taxon>Mycosphaerellales</taxon>
        <taxon>Extremaceae</taxon>
        <taxon>Vermiconidia</taxon>
    </lineage>
</organism>
<dbReference type="EMBL" id="JAUTXU010000054">
    <property type="protein sequence ID" value="KAK3714649.1"/>
    <property type="molecule type" value="Genomic_DNA"/>
</dbReference>
<keyword evidence="2" id="KW-1185">Reference proteome</keyword>
<accession>A0ACC3NCY8</accession>
<protein>
    <submittedName>
        <fullName evidence="1">Uncharacterized protein</fullName>
    </submittedName>
</protein>
<evidence type="ECO:0000313" key="1">
    <source>
        <dbReference type="EMBL" id="KAK3714649.1"/>
    </source>
</evidence>